<proteinExistence type="predicted"/>
<dbReference type="Gene3D" id="3.40.50.1820">
    <property type="entry name" value="alpha/beta hydrolase"/>
    <property type="match status" value="1"/>
</dbReference>
<sequence length="334" mass="36949">MTGHLSGYWQTNRRYFGHNSSPVLAFLIRPQVDRSGYSIRCSASSVCRSNPSPNRRLDIDSSLATLINPALSPRGRFLSRKPLHQSHFAAHEDLYHEIGVEILERGWNVITFEGPGQPTVLRDENLGFIPDWWNVVSPVVDYLETRPDVDLGHIALAGVSFGGQLIPLAASREPRLSAVLAIDGMTSMYDIFEAGFAASNITKLYDAGDYAKFDEEILAIEQDPSEATSLRWILAQSLFTFNTDSPSDWWGRLDEFTVNATIVGEYLLSGAEEMVQAIGKNATYNLFRTALGAGEHCQIGAEAQLAQVAWDWLADTWDSVRFADESSQCGGLRG</sequence>
<gene>
    <name evidence="1" type="ORF">ASPCADRAFT_504009</name>
</gene>
<reference evidence="2" key="1">
    <citation type="journal article" date="2017" name="Genome Biol.">
        <title>Comparative genomics reveals high biological diversity and specific adaptations in the industrially and medically important fungal genus Aspergillus.</title>
        <authorList>
            <person name="de Vries R.P."/>
            <person name="Riley R."/>
            <person name="Wiebenga A."/>
            <person name="Aguilar-Osorio G."/>
            <person name="Amillis S."/>
            <person name="Uchima C.A."/>
            <person name="Anderluh G."/>
            <person name="Asadollahi M."/>
            <person name="Askin M."/>
            <person name="Barry K."/>
            <person name="Battaglia E."/>
            <person name="Bayram O."/>
            <person name="Benocci T."/>
            <person name="Braus-Stromeyer S.A."/>
            <person name="Caldana C."/>
            <person name="Canovas D."/>
            <person name="Cerqueira G.C."/>
            <person name="Chen F."/>
            <person name="Chen W."/>
            <person name="Choi C."/>
            <person name="Clum A."/>
            <person name="Dos Santos R.A."/>
            <person name="Damasio A.R."/>
            <person name="Diallinas G."/>
            <person name="Emri T."/>
            <person name="Fekete E."/>
            <person name="Flipphi M."/>
            <person name="Freyberg S."/>
            <person name="Gallo A."/>
            <person name="Gournas C."/>
            <person name="Habgood R."/>
            <person name="Hainaut M."/>
            <person name="Harispe M.L."/>
            <person name="Henrissat B."/>
            <person name="Hilden K.S."/>
            <person name="Hope R."/>
            <person name="Hossain A."/>
            <person name="Karabika E."/>
            <person name="Karaffa L."/>
            <person name="Karanyi Z."/>
            <person name="Krasevec N."/>
            <person name="Kuo A."/>
            <person name="Kusch H."/>
            <person name="LaButti K."/>
            <person name="Lagendijk E.L."/>
            <person name="Lapidus A."/>
            <person name="Levasseur A."/>
            <person name="Lindquist E."/>
            <person name="Lipzen A."/>
            <person name="Logrieco A.F."/>
            <person name="MacCabe A."/>
            <person name="Maekelae M.R."/>
            <person name="Malavazi I."/>
            <person name="Melin P."/>
            <person name="Meyer V."/>
            <person name="Mielnichuk N."/>
            <person name="Miskei M."/>
            <person name="Molnar A.P."/>
            <person name="Mule G."/>
            <person name="Ngan C.Y."/>
            <person name="Orejas M."/>
            <person name="Orosz E."/>
            <person name="Ouedraogo J.P."/>
            <person name="Overkamp K.M."/>
            <person name="Park H.-S."/>
            <person name="Perrone G."/>
            <person name="Piumi F."/>
            <person name="Punt P.J."/>
            <person name="Ram A.F."/>
            <person name="Ramon A."/>
            <person name="Rauscher S."/>
            <person name="Record E."/>
            <person name="Riano-Pachon D.M."/>
            <person name="Robert V."/>
            <person name="Roehrig J."/>
            <person name="Ruller R."/>
            <person name="Salamov A."/>
            <person name="Salih N.S."/>
            <person name="Samson R.A."/>
            <person name="Sandor E."/>
            <person name="Sanguinetti M."/>
            <person name="Schuetze T."/>
            <person name="Sepcic K."/>
            <person name="Shelest E."/>
            <person name="Sherlock G."/>
            <person name="Sophianopoulou V."/>
            <person name="Squina F.M."/>
            <person name="Sun H."/>
            <person name="Susca A."/>
            <person name="Todd R.B."/>
            <person name="Tsang A."/>
            <person name="Unkles S.E."/>
            <person name="van de Wiele N."/>
            <person name="van Rossen-Uffink D."/>
            <person name="Oliveira J.V."/>
            <person name="Vesth T.C."/>
            <person name="Visser J."/>
            <person name="Yu J.-H."/>
            <person name="Zhou M."/>
            <person name="Andersen M.R."/>
            <person name="Archer D.B."/>
            <person name="Baker S.E."/>
            <person name="Benoit I."/>
            <person name="Brakhage A.A."/>
            <person name="Braus G.H."/>
            <person name="Fischer R."/>
            <person name="Frisvad J.C."/>
            <person name="Goldman G.H."/>
            <person name="Houbraken J."/>
            <person name="Oakley B."/>
            <person name="Pocsi I."/>
            <person name="Scazzocchio C."/>
            <person name="Seiboth B."/>
            <person name="vanKuyk P.A."/>
            <person name="Wortman J."/>
            <person name="Dyer P.S."/>
            <person name="Grigoriev I.V."/>
        </authorList>
    </citation>
    <scope>NUCLEOTIDE SEQUENCE [LARGE SCALE GENOMIC DNA]</scope>
    <source>
        <strain evidence="2">ITEM 5010</strain>
    </source>
</reference>
<evidence type="ECO:0000313" key="1">
    <source>
        <dbReference type="EMBL" id="OOG00110.1"/>
    </source>
</evidence>
<dbReference type="OrthoDB" id="249703at2759"/>
<dbReference type="STRING" id="602072.A0A1R3S018"/>
<keyword evidence="2" id="KW-1185">Reference proteome</keyword>
<dbReference type="PANTHER" id="PTHR22946:SF12">
    <property type="entry name" value="CONIDIAL PIGMENT BIOSYNTHESIS PROTEIN AYG1 (AFU_ORTHOLOGUE AFUA_2G17550)"/>
    <property type="match status" value="1"/>
</dbReference>
<dbReference type="SUPFAM" id="SSF53474">
    <property type="entry name" value="alpha/beta-Hydrolases"/>
    <property type="match status" value="1"/>
</dbReference>
<dbReference type="Proteomes" id="UP000188318">
    <property type="component" value="Unassembled WGS sequence"/>
</dbReference>
<organism evidence="1 2">
    <name type="scientific">Aspergillus carbonarius (strain ITEM 5010)</name>
    <dbReference type="NCBI Taxonomy" id="602072"/>
    <lineage>
        <taxon>Eukaryota</taxon>
        <taxon>Fungi</taxon>
        <taxon>Dikarya</taxon>
        <taxon>Ascomycota</taxon>
        <taxon>Pezizomycotina</taxon>
        <taxon>Eurotiomycetes</taxon>
        <taxon>Eurotiomycetidae</taxon>
        <taxon>Eurotiales</taxon>
        <taxon>Aspergillaceae</taxon>
        <taxon>Aspergillus</taxon>
        <taxon>Aspergillus subgen. Circumdati</taxon>
    </lineage>
</organism>
<evidence type="ECO:0008006" key="3">
    <source>
        <dbReference type="Google" id="ProtNLM"/>
    </source>
</evidence>
<dbReference type="VEuPathDB" id="FungiDB:ASPCADRAFT_504009"/>
<accession>A0A1R3S018</accession>
<dbReference type="PANTHER" id="PTHR22946">
    <property type="entry name" value="DIENELACTONE HYDROLASE DOMAIN-CONTAINING PROTEIN-RELATED"/>
    <property type="match status" value="1"/>
</dbReference>
<protein>
    <recommendedName>
        <fullName evidence="3">Peptidase S9 prolyl oligopeptidase catalytic domain-containing protein</fullName>
    </recommendedName>
</protein>
<dbReference type="EMBL" id="KV907494">
    <property type="protein sequence ID" value="OOG00110.1"/>
    <property type="molecule type" value="Genomic_DNA"/>
</dbReference>
<dbReference type="InterPro" id="IPR050261">
    <property type="entry name" value="FrsA_esterase"/>
</dbReference>
<name>A0A1R3S018_ASPC5</name>
<dbReference type="InterPro" id="IPR029058">
    <property type="entry name" value="AB_hydrolase_fold"/>
</dbReference>
<evidence type="ECO:0000313" key="2">
    <source>
        <dbReference type="Proteomes" id="UP000188318"/>
    </source>
</evidence>
<dbReference type="OMA" id="ADESSQC"/>
<dbReference type="AlphaFoldDB" id="A0A1R3S018"/>